<keyword evidence="4" id="KW-1185">Reference proteome</keyword>
<dbReference type="HOGENOM" id="CLU_037039_1_1_1"/>
<feature type="compositionally biased region" description="Low complexity" evidence="1">
    <location>
        <begin position="34"/>
        <end position="43"/>
    </location>
</feature>
<feature type="compositionally biased region" description="Low complexity" evidence="1">
    <location>
        <begin position="327"/>
        <end position="344"/>
    </location>
</feature>
<organism evidence="2">
    <name type="scientific">Gaeumannomyces tritici (strain R3-111a-1)</name>
    <name type="common">Wheat and barley take-all root rot fungus</name>
    <name type="synonym">Gaeumannomyces graminis var. tritici</name>
    <dbReference type="NCBI Taxonomy" id="644352"/>
    <lineage>
        <taxon>Eukaryota</taxon>
        <taxon>Fungi</taxon>
        <taxon>Dikarya</taxon>
        <taxon>Ascomycota</taxon>
        <taxon>Pezizomycotina</taxon>
        <taxon>Sordariomycetes</taxon>
        <taxon>Sordariomycetidae</taxon>
        <taxon>Magnaporthales</taxon>
        <taxon>Magnaporthaceae</taxon>
        <taxon>Gaeumannomyces</taxon>
    </lineage>
</organism>
<feature type="region of interest" description="Disordered" evidence="1">
    <location>
        <begin position="476"/>
        <end position="523"/>
    </location>
</feature>
<proteinExistence type="predicted"/>
<dbReference type="EnsemblFungi" id="EJT70221">
    <property type="protein sequence ID" value="EJT70221"/>
    <property type="gene ID" value="GGTG_12394"/>
</dbReference>
<dbReference type="EMBL" id="GL385402">
    <property type="protein sequence ID" value="EJT70221.1"/>
    <property type="molecule type" value="Genomic_DNA"/>
</dbReference>
<evidence type="ECO:0000313" key="2">
    <source>
        <dbReference type="EMBL" id="EJT70221.1"/>
    </source>
</evidence>
<feature type="compositionally biased region" description="Basic and acidic residues" evidence="1">
    <location>
        <begin position="476"/>
        <end position="486"/>
    </location>
</feature>
<feature type="region of interest" description="Disordered" evidence="1">
    <location>
        <begin position="24"/>
        <end position="43"/>
    </location>
</feature>
<feature type="region of interest" description="Disordered" evidence="1">
    <location>
        <begin position="213"/>
        <end position="236"/>
    </location>
</feature>
<evidence type="ECO:0000256" key="1">
    <source>
        <dbReference type="SAM" id="MobiDB-lite"/>
    </source>
</evidence>
<dbReference type="VEuPathDB" id="FungiDB:GGTG_12394"/>
<name>J3PFW9_GAET3</name>
<dbReference type="STRING" id="644352.J3PFW9"/>
<feature type="region of interest" description="Disordered" evidence="1">
    <location>
        <begin position="323"/>
        <end position="344"/>
    </location>
</feature>
<reference evidence="4" key="1">
    <citation type="submission" date="2010-07" db="EMBL/GenBank/DDBJ databases">
        <title>The genome sequence of Gaeumannomyces graminis var. tritici strain R3-111a-1.</title>
        <authorList>
            <consortium name="The Broad Institute Genome Sequencing Platform"/>
            <person name="Ma L.-J."/>
            <person name="Dead R."/>
            <person name="Young S."/>
            <person name="Zeng Q."/>
            <person name="Koehrsen M."/>
            <person name="Alvarado L."/>
            <person name="Berlin A."/>
            <person name="Chapman S.B."/>
            <person name="Chen Z."/>
            <person name="Freedman E."/>
            <person name="Gellesch M."/>
            <person name="Goldberg J."/>
            <person name="Griggs A."/>
            <person name="Gujja S."/>
            <person name="Heilman E.R."/>
            <person name="Heiman D."/>
            <person name="Hepburn T."/>
            <person name="Howarth C."/>
            <person name="Jen D."/>
            <person name="Larson L."/>
            <person name="Mehta T."/>
            <person name="Neiman D."/>
            <person name="Pearson M."/>
            <person name="Roberts A."/>
            <person name="Saif S."/>
            <person name="Shea T."/>
            <person name="Shenoy N."/>
            <person name="Sisk P."/>
            <person name="Stolte C."/>
            <person name="Sykes S."/>
            <person name="Walk T."/>
            <person name="White J."/>
            <person name="Yandava C."/>
            <person name="Haas B."/>
            <person name="Nusbaum C."/>
            <person name="Birren B."/>
        </authorList>
    </citation>
    <scope>NUCLEOTIDE SEQUENCE [LARGE SCALE GENOMIC DNA]</scope>
    <source>
        <strain evidence="4">R3-111a-1</strain>
    </source>
</reference>
<dbReference type="Proteomes" id="UP000006039">
    <property type="component" value="Unassembled WGS sequence"/>
</dbReference>
<evidence type="ECO:0000313" key="3">
    <source>
        <dbReference type="EnsemblFungi" id="EJT70221"/>
    </source>
</evidence>
<evidence type="ECO:0000313" key="4">
    <source>
        <dbReference type="Proteomes" id="UP000006039"/>
    </source>
</evidence>
<reference evidence="3" key="4">
    <citation type="journal article" date="2015" name="G3 (Bethesda)">
        <title>Genome sequences of three phytopathogenic species of the Magnaporthaceae family of fungi.</title>
        <authorList>
            <person name="Okagaki L.H."/>
            <person name="Nunes C.C."/>
            <person name="Sailsbery J."/>
            <person name="Clay B."/>
            <person name="Brown D."/>
            <person name="John T."/>
            <person name="Oh Y."/>
            <person name="Young N."/>
            <person name="Fitzgerald M."/>
            <person name="Haas B.J."/>
            <person name="Zeng Q."/>
            <person name="Young S."/>
            <person name="Adiconis X."/>
            <person name="Fan L."/>
            <person name="Levin J.Z."/>
            <person name="Mitchell T.K."/>
            <person name="Okubara P.A."/>
            <person name="Farman M.L."/>
            <person name="Kohn L.M."/>
            <person name="Birren B."/>
            <person name="Ma L.-J."/>
            <person name="Dean R.A."/>
        </authorList>
    </citation>
    <scope>NUCLEOTIDE SEQUENCE</scope>
    <source>
        <strain evidence="3">R3-111a-1</strain>
    </source>
</reference>
<gene>
    <name evidence="3" type="primary">20352852</name>
    <name evidence="2" type="ORF">GGTG_12394</name>
</gene>
<sequence>MPSIESILFHSQLFEQVRAILEMSSPKPSPSPPAANGAVVASAPEELLDSASDASLSPALRPRRPRRTHICPEPGSLYDIMHSYSGNGLYVLPICWTDLHIESLGVRFRAQSPILFPAPDPEPFPGMTPMPSPEPSPAAKQLCSELSVFVQPSHVAIERIRALKRIMSSFFPTMLCKAKTSVDLDLHFGTKFYRRAVKIPLVWKHTSSRCHSFDSAATRPMSSSSQDSGCSEPDLDSASKFRQNAPLLAYVDRDHLANVRKSLFRISLGPRDGDYANKPVANLQRLRAKALVPSNPDCDAHFIAVLIAMAQARFYSKKTGRRKFRLSQPSPSDPSSSCESSSAEPDALMSDVEVRLFTFDTDAKDFIVYSAWIGADFLEGFAQPSQPLHRGPKGTSSMRVSYTRVPVWPVYGLKERLGKALGSDITGKGFLGSSYDTFHTPEELPIYQAEVERIRVDEERRYRDYTAYWREEQHNKLRKMVAEESKKRSRERSRGNSGDGSRSPSTSPSKRRRGRGLSEVEVC</sequence>
<dbReference type="AlphaFoldDB" id="J3PFW9"/>
<reference evidence="2" key="2">
    <citation type="submission" date="2010-07" db="EMBL/GenBank/DDBJ databases">
        <authorList>
            <consortium name="The Broad Institute Genome Sequencing Platform"/>
            <consortium name="Broad Institute Genome Sequencing Center for Infectious Disease"/>
            <person name="Ma L.-J."/>
            <person name="Dead R."/>
            <person name="Young S."/>
            <person name="Zeng Q."/>
            <person name="Koehrsen M."/>
            <person name="Alvarado L."/>
            <person name="Berlin A."/>
            <person name="Chapman S.B."/>
            <person name="Chen Z."/>
            <person name="Freedman E."/>
            <person name="Gellesch M."/>
            <person name="Goldberg J."/>
            <person name="Griggs A."/>
            <person name="Gujja S."/>
            <person name="Heilman E.R."/>
            <person name="Heiman D."/>
            <person name="Hepburn T."/>
            <person name="Howarth C."/>
            <person name="Jen D."/>
            <person name="Larson L."/>
            <person name="Mehta T."/>
            <person name="Neiman D."/>
            <person name="Pearson M."/>
            <person name="Roberts A."/>
            <person name="Saif S."/>
            <person name="Shea T."/>
            <person name="Shenoy N."/>
            <person name="Sisk P."/>
            <person name="Stolte C."/>
            <person name="Sykes S."/>
            <person name="Walk T."/>
            <person name="White J."/>
            <person name="Yandava C."/>
            <person name="Haas B."/>
            <person name="Nusbaum C."/>
            <person name="Birren B."/>
        </authorList>
    </citation>
    <scope>NUCLEOTIDE SEQUENCE</scope>
    <source>
        <strain evidence="2">R3-111a-1</strain>
    </source>
</reference>
<reference evidence="3" key="5">
    <citation type="submission" date="2018-04" db="UniProtKB">
        <authorList>
            <consortium name="EnsemblFungi"/>
        </authorList>
    </citation>
    <scope>IDENTIFICATION</scope>
    <source>
        <strain evidence="3">R3-111a-1</strain>
    </source>
</reference>
<dbReference type="eggNOG" id="ENOG502RASH">
    <property type="taxonomic scope" value="Eukaryota"/>
</dbReference>
<dbReference type="GeneID" id="20352852"/>
<reference evidence="2" key="3">
    <citation type="submission" date="2010-09" db="EMBL/GenBank/DDBJ databases">
        <title>Annotation of Gaeumannomyces graminis var. tritici R3-111a-1.</title>
        <authorList>
            <consortium name="The Broad Institute Genome Sequencing Platform"/>
            <person name="Ma L.-J."/>
            <person name="Dead R."/>
            <person name="Young S.K."/>
            <person name="Zeng Q."/>
            <person name="Gargeya S."/>
            <person name="Fitzgerald M."/>
            <person name="Haas B."/>
            <person name="Abouelleil A."/>
            <person name="Alvarado L."/>
            <person name="Arachchi H.M."/>
            <person name="Berlin A."/>
            <person name="Brown A."/>
            <person name="Chapman S.B."/>
            <person name="Chen Z."/>
            <person name="Dunbar C."/>
            <person name="Freedman E."/>
            <person name="Gearin G."/>
            <person name="Gellesch M."/>
            <person name="Goldberg J."/>
            <person name="Griggs A."/>
            <person name="Gujja S."/>
            <person name="Heiman D."/>
            <person name="Howarth C."/>
            <person name="Larson L."/>
            <person name="Lui A."/>
            <person name="MacDonald P.J.P."/>
            <person name="Mehta T."/>
            <person name="Montmayeur A."/>
            <person name="Murphy C."/>
            <person name="Neiman D."/>
            <person name="Pearson M."/>
            <person name="Priest M."/>
            <person name="Roberts A."/>
            <person name="Saif S."/>
            <person name="Shea T."/>
            <person name="Shenoy N."/>
            <person name="Sisk P."/>
            <person name="Stolte C."/>
            <person name="Sykes S."/>
            <person name="Yandava C."/>
            <person name="Wortman J."/>
            <person name="Nusbaum C."/>
            <person name="Birren B."/>
        </authorList>
    </citation>
    <scope>NUCLEOTIDE SEQUENCE</scope>
    <source>
        <strain evidence="2">R3-111a-1</strain>
    </source>
</reference>
<feature type="compositionally biased region" description="Low complexity" evidence="1">
    <location>
        <begin position="495"/>
        <end position="508"/>
    </location>
</feature>
<accession>J3PFW9</accession>
<protein>
    <submittedName>
        <fullName evidence="2 3">Uncharacterized protein</fullName>
    </submittedName>
</protein>
<feature type="compositionally biased region" description="Polar residues" evidence="1">
    <location>
        <begin position="220"/>
        <end position="229"/>
    </location>
</feature>
<dbReference type="RefSeq" id="XP_009228555.1">
    <property type="nucleotide sequence ID" value="XM_009230291.1"/>
</dbReference>
<dbReference type="OrthoDB" id="5236816at2759"/>